<evidence type="ECO:0000313" key="4">
    <source>
        <dbReference type="Proteomes" id="UP000185003"/>
    </source>
</evidence>
<reference evidence="3 4" key="1">
    <citation type="submission" date="2016-11" db="EMBL/GenBank/DDBJ databases">
        <authorList>
            <person name="Jaros S."/>
            <person name="Januszkiewicz K."/>
            <person name="Wedrychowicz H."/>
        </authorList>
    </citation>
    <scope>NUCLEOTIDE SEQUENCE [LARGE SCALE GENOMIC DNA]</scope>
    <source>
        <strain evidence="3 4">DSM 24787</strain>
    </source>
</reference>
<dbReference type="Gene3D" id="3.40.50.150">
    <property type="entry name" value="Vaccinia Virus protein VP39"/>
    <property type="match status" value="1"/>
</dbReference>
<keyword evidence="2 3" id="KW-0808">Transferase</keyword>
<dbReference type="PANTHER" id="PTHR43619:SF2">
    <property type="entry name" value="S-ADENOSYL-L-METHIONINE-DEPENDENT METHYLTRANSFERASES SUPERFAMILY PROTEIN"/>
    <property type="match status" value="1"/>
</dbReference>
<evidence type="ECO:0000256" key="2">
    <source>
        <dbReference type="ARBA" id="ARBA00022679"/>
    </source>
</evidence>
<dbReference type="OrthoDB" id="652025at2"/>
<dbReference type="Pfam" id="PF04072">
    <property type="entry name" value="LCM"/>
    <property type="match status" value="1"/>
</dbReference>
<dbReference type="RefSeq" id="WP_074240935.1">
    <property type="nucleotide sequence ID" value="NZ_FSRA01000002.1"/>
</dbReference>
<dbReference type="SUPFAM" id="SSF53335">
    <property type="entry name" value="S-adenosyl-L-methionine-dependent methyltransferases"/>
    <property type="match status" value="1"/>
</dbReference>
<keyword evidence="1 3" id="KW-0489">Methyltransferase</keyword>
<proteinExistence type="predicted"/>
<dbReference type="InterPro" id="IPR029063">
    <property type="entry name" value="SAM-dependent_MTases_sf"/>
</dbReference>
<dbReference type="EMBL" id="FSRA01000002">
    <property type="protein sequence ID" value="SIO40476.1"/>
    <property type="molecule type" value="Genomic_DNA"/>
</dbReference>
<dbReference type="AlphaFoldDB" id="A0A1N6J8M3"/>
<accession>A0A1N6J8M3</accession>
<organism evidence="3 4">
    <name type="scientific">Chitinophaga niabensis</name>
    <dbReference type="NCBI Taxonomy" id="536979"/>
    <lineage>
        <taxon>Bacteria</taxon>
        <taxon>Pseudomonadati</taxon>
        <taxon>Bacteroidota</taxon>
        <taxon>Chitinophagia</taxon>
        <taxon>Chitinophagales</taxon>
        <taxon>Chitinophagaceae</taxon>
        <taxon>Chitinophaga</taxon>
    </lineage>
</organism>
<dbReference type="GO" id="GO:0008168">
    <property type="term" value="F:methyltransferase activity"/>
    <property type="evidence" value="ECO:0007669"/>
    <property type="project" value="UniProtKB-KW"/>
</dbReference>
<evidence type="ECO:0000313" key="3">
    <source>
        <dbReference type="EMBL" id="SIO40476.1"/>
    </source>
</evidence>
<gene>
    <name evidence="3" type="ORF">SAMN04488055_3731</name>
</gene>
<dbReference type="STRING" id="536979.SAMN04488055_3731"/>
<sequence length="281" mass="32196">MELVDHTLKVAPTAALVLYHARSLYESGPEKTYLSKIDFSEIQQLSEKMEASYKDFDYTVLCRKRFVRYLLDQYLSEDAPVQVCILGAGLDPISLHLLQQYDHAVSGIFEVDMDHLGIKQKLYERLLPDNKKIHFIQADITDTLHLLDRLRDAGYSPAFPTLVIFEGLLPYIGDEHFLNIMQLFRTVNKTNVVLMDYILPEEYMPESTLPAWYAVKKGVEAFIGGSLYSCSRQQIFNLVAVLHGDVASVDSMQDVEFKLNGRNEVYYEDGEGLIEMVVFYL</sequence>
<dbReference type="PANTHER" id="PTHR43619">
    <property type="entry name" value="S-ADENOSYL-L-METHIONINE-DEPENDENT METHYLTRANSFERASE YKTD-RELATED"/>
    <property type="match status" value="1"/>
</dbReference>
<dbReference type="InterPro" id="IPR007213">
    <property type="entry name" value="Ppm1/Ppm2/Tcmp"/>
</dbReference>
<name>A0A1N6J8M3_9BACT</name>
<dbReference type="Proteomes" id="UP000185003">
    <property type="component" value="Unassembled WGS sequence"/>
</dbReference>
<evidence type="ECO:0000256" key="1">
    <source>
        <dbReference type="ARBA" id="ARBA00022603"/>
    </source>
</evidence>
<keyword evidence="4" id="KW-1185">Reference proteome</keyword>
<protein>
    <submittedName>
        <fullName evidence="3">Leucine carboxyl methyltransferase</fullName>
    </submittedName>
</protein>
<dbReference type="GO" id="GO:0032259">
    <property type="term" value="P:methylation"/>
    <property type="evidence" value="ECO:0007669"/>
    <property type="project" value="UniProtKB-KW"/>
</dbReference>